<evidence type="ECO:0000313" key="3">
    <source>
        <dbReference type="Proteomes" id="UP000521943"/>
    </source>
</evidence>
<proteinExistence type="predicted"/>
<protein>
    <submittedName>
        <fullName evidence="2">Uncharacterized protein</fullName>
    </submittedName>
</protein>
<keyword evidence="3" id="KW-1185">Reference proteome</keyword>
<feature type="compositionally biased region" description="Basic and acidic residues" evidence="1">
    <location>
        <begin position="223"/>
        <end position="234"/>
    </location>
</feature>
<evidence type="ECO:0000313" key="2">
    <source>
        <dbReference type="EMBL" id="KAF6766686.1"/>
    </source>
</evidence>
<organism evidence="2 3">
    <name type="scientific">Ephemerocybe angulata</name>
    <dbReference type="NCBI Taxonomy" id="980116"/>
    <lineage>
        <taxon>Eukaryota</taxon>
        <taxon>Fungi</taxon>
        <taxon>Dikarya</taxon>
        <taxon>Basidiomycota</taxon>
        <taxon>Agaricomycotina</taxon>
        <taxon>Agaricomycetes</taxon>
        <taxon>Agaricomycetidae</taxon>
        <taxon>Agaricales</taxon>
        <taxon>Agaricineae</taxon>
        <taxon>Psathyrellaceae</taxon>
        <taxon>Ephemerocybe</taxon>
    </lineage>
</organism>
<dbReference type="EMBL" id="JACGCI010000001">
    <property type="protein sequence ID" value="KAF6766686.1"/>
    <property type="molecule type" value="Genomic_DNA"/>
</dbReference>
<feature type="region of interest" description="Disordered" evidence="1">
    <location>
        <begin position="518"/>
        <end position="581"/>
    </location>
</feature>
<reference evidence="2 3" key="1">
    <citation type="submission" date="2020-07" db="EMBL/GenBank/DDBJ databases">
        <title>Comparative genomics of pyrophilous fungi reveals a link between fire events and developmental genes.</title>
        <authorList>
            <consortium name="DOE Joint Genome Institute"/>
            <person name="Steindorff A.S."/>
            <person name="Carver A."/>
            <person name="Calhoun S."/>
            <person name="Stillman K."/>
            <person name="Liu H."/>
            <person name="Lipzen A."/>
            <person name="Pangilinan J."/>
            <person name="Labutti K."/>
            <person name="Bruns T.D."/>
            <person name="Grigoriev I.V."/>
        </authorList>
    </citation>
    <scope>NUCLEOTIDE SEQUENCE [LARGE SCALE GENOMIC DNA]</scope>
    <source>
        <strain evidence="2 3">CBS 144469</strain>
    </source>
</reference>
<name>A0A8H6MHK5_9AGAR</name>
<evidence type="ECO:0000256" key="1">
    <source>
        <dbReference type="SAM" id="MobiDB-lite"/>
    </source>
</evidence>
<feature type="region of interest" description="Disordered" evidence="1">
    <location>
        <begin position="188"/>
        <end position="275"/>
    </location>
</feature>
<sequence>MTDAALELLDAALMHDDDVDCDNDISYFRIPSSSSSFFALATLSMPSPVPSLTSVSSVDFDDLPIFLVDSVAQSSVESSPARSFEDSDAHGIANISGSDSILSSCGSFGTFGPRYHGPLLSKSEYLDQEPGPLEEGDFADHVDFKSGEVVAIPPFVESLGYLASDSRLVLQRRRARPKAIAAVSPRFDTGRRKEPPLTAPQPANCHGIRDEEPRNIHPYSCGDADRRNLREAKTSPEALKGGGRDTPGRGSEQRNLGRRPATVRSRKTAPMARTKELEPTTEFVWLHGISIALLIDQEGFRSATPSFKYSGVNRSKLDQTTCTVIFKANSKNGFNFHYNPFDRLPILRRVTIHGEESKDYISKQAQLTLKANGVYSVHGAEISSLSPMHARILSPLMAATEPEKLDWEFQYLVNDRLDVHGRVLDGEKELVPLTFTCSPWLLHPSQGKRVNLIHIFKKGVSTKLTAEKTRKAAPPPLLRTVLDPGISLCASESLHMPTSQYMLDEDLGPIKLHRRAKSQAVRKNRDNWETKELPTSGSRSSLIRGAAVDNSKGASDSKPGEKYPLRRASSAGERSWLSMSM</sequence>
<feature type="compositionally biased region" description="Basic and acidic residues" evidence="1">
    <location>
        <begin position="523"/>
        <end position="532"/>
    </location>
</feature>
<dbReference type="AlphaFoldDB" id="A0A8H6MHK5"/>
<comment type="caution">
    <text evidence="2">The sequence shown here is derived from an EMBL/GenBank/DDBJ whole genome shotgun (WGS) entry which is preliminary data.</text>
</comment>
<gene>
    <name evidence="2" type="ORF">DFP72DRAFT_28338</name>
</gene>
<dbReference type="Proteomes" id="UP000521943">
    <property type="component" value="Unassembled WGS sequence"/>
</dbReference>
<dbReference type="OrthoDB" id="3269398at2759"/>
<accession>A0A8H6MHK5</accession>